<dbReference type="PANTHER" id="PTHR43214">
    <property type="entry name" value="TWO-COMPONENT RESPONSE REGULATOR"/>
    <property type="match status" value="1"/>
</dbReference>
<dbReference type="Pfam" id="PF00072">
    <property type="entry name" value="Response_reg"/>
    <property type="match status" value="1"/>
</dbReference>
<dbReference type="InterPro" id="IPR001789">
    <property type="entry name" value="Sig_transdc_resp-reg_receiver"/>
</dbReference>
<dbReference type="Proteomes" id="UP000198504">
    <property type="component" value="Unassembled WGS sequence"/>
</dbReference>
<accession>A0A1H9GA24</accession>
<dbReference type="EMBL" id="FOFA01000003">
    <property type="protein sequence ID" value="SEQ46853.1"/>
    <property type="molecule type" value="Genomic_DNA"/>
</dbReference>
<organism evidence="6 7">
    <name type="scientific">Microlunatus flavus</name>
    <dbReference type="NCBI Taxonomy" id="1036181"/>
    <lineage>
        <taxon>Bacteria</taxon>
        <taxon>Bacillati</taxon>
        <taxon>Actinomycetota</taxon>
        <taxon>Actinomycetes</taxon>
        <taxon>Propionibacteriales</taxon>
        <taxon>Propionibacteriaceae</taxon>
        <taxon>Microlunatus</taxon>
    </lineage>
</organism>
<proteinExistence type="predicted"/>
<gene>
    <name evidence="6" type="ORF">SAMN05421756_103550</name>
</gene>
<dbReference type="STRING" id="1036181.SAMN05421756_103550"/>
<dbReference type="PROSITE" id="PS50110">
    <property type="entry name" value="RESPONSE_REGULATORY"/>
    <property type="match status" value="1"/>
</dbReference>
<dbReference type="InterPro" id="IPR011006">
    <property type="entry name" value="CheY-like_superfamily"/>
</dbReference>
<dbReference type="GO" id="GO:0000160">
    <property type="term" value="P:phosphorelay signal transduction system"/>
    <property type="evidence" value="ECO:0007669"/>
    <property type="project" value="InterPro"/>
</dbReference>
<evidence type="ECO:0000259" key="5">
    <source>
        <dbReference type="PROSITE" id="PS50110"/>
    </source>
</evidence>
<evidence type="ECO:0000256" key="1">
    <source>
        <dbReference type="ARBA" id="ARBA00022553"/>
    </source>
</evidence>
<protein>
    <submittedName>
        <fullName evidence="6">DNA-binding response regulator, NarL/FixJ family, contains REC and HTH domains</fullName>
    </submittedName>
</protein>
<dbReference type="GO" id="GO:0006355">
    <property type="term" value="P:regulation of DNA-templated transcription"/>
    <property type="evidence" value="ECO:0007669"/>
    <property type="project" value="InterPro"/>
</dbReference>
<evidence type="ECO:0000256" key="3">
    <source>
        <dbReference type="PROSITE-ProRule" id="PRU00169"/>
    </source>
</evidence>
<dbReference type="InterPro" id="IPR000792">
    <property type="entry name" value="Tscrpt_reg_LuxR_C"/>
</dbReference>
<dbReference type="CDD" id="cd17535">
    <property type="entry name" value="REC_NarL-like"/>
    <property type="match status" value="1"/>
</dbReference>
<dbReference type="InterPro" id="IPR036388">
    <property type="entry name" value="WH-like_DNA-bd_sf"/>
</dbReference>
<dbReference type="OrthoDB" id="3526503at2"/>
<dbReference type="Gene3D" id="1.10.10.10">
    <property type="entry name" value="Winged helix-like DNA-binding domain superfamily/Winged helix DNA-binding domain"/>
    <property type="match status" value="1"/>
</dbReference>
<dbReference type="SMART" id="SM00421">
    <property type="entry name" value="HTH_LUXR"/>
    <property type="match status" value="1"/>
</dbReference>
<dbReference type="PRINTS" id="PR00038">
    <property type="entry name" value="HTHLUXR"/>
</dbReference>
<reference evidence="7" key="1">
    <citation type="submission" date="2016-10" db="EMBL/GenBank/DDBJ databases">
        <authorList>
            <person name="Varghese N."/>
            <person name="Submissions S."/>
        </authorList>
    </citation>
    <scope>NUCLEOTIDE SEQUENCE [LARGE SCALE GENOMIC DNA]</scope>
    <source>
        <strain evidence="7">CGMCC 4.6856</strain>
    </source>
</reference>
<sequence>MAGQVGGQAHPRSVLVVDDHRAFAEMLGAALDGVDGLVCVGTASTADEGVELAARLRPDVVVMDIEIGHDDGLAATARVRQVAPGTLVAVFTAHAAPDWVARAAQAGASAFVGKTGSLDELVGVLRGVRGGQLVVAPSAYLVATGPPSELPAPVALSGREREVLALLAAGTTVRDLAAELGITLATAQGYVKSLRRKLGAGTQLDAVVKARERGLLDHDR</sequence>
<dbReference type="InterPro" id="IPR058245">
    <property type="entry name" value="NreC/VraR/RcsB-like_REC"/>
</dbReference>
<dbReference type="PANTHER" id="PTHR43214:SF42">
    <property type="entry name" value="TRANSCRIPTIONAL REGULATORY PROTEIN DESR"/>
    <property type="match status" value="1"/>
</dbReference>
<dbReference type="SUPFAM" id="SSF52172">
    <property type="entry name" value="CheY-like"/>
    <property type="match status" value="1"/>
</dbReference>
<dbReference type="Gene3D" id="3.40.50.2300">
    <property type="match status" value="1"/>
</dbReference>
<feature type="modified residue" description="4-aspartylphosphate" evidence="3">
    <location>
        <position position="64"/>
    </location>
</feature>
<name>A0A1H9GA24_9ACTN</name>
<dbReference type="SMART" id="SM00448">
    <property type="entry name" value="REC"/>
    <property type="match status" value="1"/>
</dbReference>
<feature type="domain" description="HTH luxR-type" evidence="4">
    <location>
        <begin position="149"/>
        <end position="214"/>
    </location>
</feature>
<keyword evidence="7" id="KW-1185">Reference proteome</keyword>
<dbReference type="GO" id="GO:0003677">
    <property type="term" value="F:DNA binding"/>
    <property type="evidence" value="ECO:0007669"/>
    <property type="project" value="UniProtKB-KW"/>
</dbReference>
<evidence type="ECO:0000259" key="4">
    <source>
        <dbReference type="PROSITE" id="PS50043"/>
    </source>
</evidence>
<evidence type="ECO:0000313" key="7">
    <source>
        <dbReference type="Proteomes" id="UP000198504"/>
    </source>
</evidence>
<dbReference type="Pfam" id="PF00196">
    <property type="entry name" value="GerE"/>
    <property type="match status" value="1"/>
</dbReference>
<keyword evidence="1 3" id="KW-0597">Phosphoprotein</keyword>
<evidence type="ECO:0000256" key="2">
    <source>
        <dbReference type="ARBA" id="ARBA00023125"/>
    </source>
</evidence>
<dbReference type="SUPFAM" id="SSF46894">
    <property type="entry name" value="C-terminal effector domain of the bipartite response regulators"/>
    <property type="match status" value="1"/>
</dbReference>
<dbReference type="RefSeq" id="WP_091179481.1">
    <property type="nucleotide sequence ID" value="NZ_FOFA01000003.1"/>
</dbReference>
<dbReference type="InterPro" id="IPR016032">
    <property type="entry name" value="Sig_transdc_resp-reg_C-effctor"/>
</dbReference>
<evidence type="ECO:0000313" key="6">
    <source>
        <dbReference type="EMBL" id="SEQ46853.1"/>
    </source>
</evidence>
<dbReference type="AlphaFoldDB" id="A0A1H9GA24"/>
<dbReference type="CDD" id="cd06170">
    <property type="entry name" value="LuxR_C_like"/>
    <property type="match status" value="1"/>
</dbReference>
<dbReference type="PROSITE" id="PS50043">
    <property type="entry name" value="HTH_LUXR_2"/>
    <property type="match status" value="1"/>
</dbReference>
<dbReference type="InterPro" id="IPR039420">
    <property type="entry name" value="WalR-like"/>
</dbReference>
<feature type="domain" description="Response regulatory" evidence="5">
    <location>
        <begin position="13"/>
        <end position="129"/>
    </location>
</feature>
<keyword evidence="2 6" id="KW-0238">DNA-binding</keyword>